<dbReference type="InterPro" id="IPR050935">
    <property type="entry name" value="Bromo_chromatin_reader"/>
</dbReference>
<dbReference type="GO" id="GO:0006355">
    <property type="term" value="P:regulation of DNA-templated transcription"/>
    <property type="evidence" value="ECO:0007669"/>
    <property type="project" value="TreeGrafter"/>
</dbReference>
<feature type="domain" description="NET" evidence="2">
    <location>
        <begin position="159"/>
        <end position="242"/>
    </location>
</feature>
<proteinExistence type="predicted"/>
<feature type="compositionally biased region" description="Basic and acidic residues" evidence="1">
    <location>
        <begin position="137"/>
        <end position="150"/>
    </location>
</feature>
<dbReference type="Pfam" id="PF17035">
    <property type="entry name" value="BET"/>
    <property type="match status" value="1"/>
</dbReference>
<feature type="region of interest" description="Disordered" evidence="1">
    <location>
        <begin position="239"/>
        <end position="260"/>
    </location>
</feature>
<evidence type="ECO:0000259" key="2">
    <source>
        <dbReference type="PROSITE" id="PS51525"/>
    </source>
</evidence>
<dbReference type="Gene3D" id="1.20.1270.220">
    <property type="match status" value="1"/>
</dbReference>
<dbReference type="GO" id="GO:0005634">
    <property type="term" value="C:nucleus"/>
    <property type="evidence" value="ECO:0007669"/>
    <property type="project" value="TreeGrafter"/>
</dbReference>
<feature type="region of interest" description="Disordered" evidence="1">
    <location>
        <begin position="118"/>
        <end position="163"/>
    </location>
</feature>
<protein>
    <recommendedName>
        <fullName evidence="2">NET domain-containing protein</fullName>
    </recommendedName>
</protein>
<name>A0AAN8FIQ9_TRICO</name>
<feature type="non-terminal residue" evidence="3">
    <location>
        <position position="260"/>
    </location>
</feature>
<dbReference type="InterPro" id="IPR027353">
    <property type="entry name" value="NET_dom"/>
</dbReference>
<sequence>MNPIDAALTDECLSLLQAFDKLWLYLPTDPKEQSPAPSNSSQEQSDKSLQKLFIEAAREMNKTQTLLTKVEVQESLLKNVKKKRNDARKAGEKVPALHQSVLNSAYTTLTKCGIVSTVNQESSKSVPSDNIQMEEPISSHEAKDSSEKHTPTPTNTRCDKEEKEVYTPLTYQELVQLAQDLTQISMDEIMEIIEIILKYHTIEVPEGEEELIAIPFEGLTSKTLHEIREYVTSLLNKRRCDDHADGPSTSAEGREPSIAE</sequence>
<reference evidence="3 4" key="1">
    <citation type="submission" date="2019-10" db="EMBL/GenBank/DDBJ databases">
        <title>Assembly and Annotation for the nematode Trichostrongylus colubriformis.</title>
        <authorList>
            <person name="Martin J."/>
        </authorList>
    </citation>
    <scope>NUCLEOTIDE SEQUENCE [LARGE SCALE GENOMIC DNA]</scope>
    <source>
        <strain evidence="3">G859</strain>
        <tissue evidence="3">Whole worm</tissue>
    </source>
</reference>
<accession>A0AAN8FIQ9</accession>
<organism evidence="3 4">
    <name type="scientific">Trichostrongylus colubriformis</name>
    <name type="common">Black scour worm</name>
    <dbReference type="NCBI Taxonomy" id="6319"/>
    <lineage>
        <taxon>Eukaryota</taxon>
        <taxon>Metazoa</taxon>
        <taxon>Ecdysozoa</taxon>
        <taxon>Nematoda</taxon>
        <taxon>Chromadorea</taxon>
        <taxon>Rhabditida</taxon>
        <taxon>Rhabditina</taxon>
        <taxon>Rhabditomorpha</taxon>
        <taxon>Strongyloidea</taxon>
        <taxon>Trichostrongylidae</taxon>
        <taxon>Trichostrongylus</taxon>
    </lineage>
</organism>
<dbReference type="PROSITE" id="PS51525">
    <property type="entry name" value="NET"/>
    <property type="match status" value="1"/>
</dbReference>
<dbReference type="AlphaFoldDB" id="A0AAN8FIQ9"/>
<gene>
    <name evidence="3" type="ORF">GCK32_015914</name>
</gene>
<keyword evidence="4" id="KW-1185">Reference proteome</keyword>
<dbReference type="PANTHER" id="PTHR22880">
    <property type="entry name" value="FALZ-RELATED BROMODOMAIN-CONTAINING PROTEINS"/>
    <property type="match status" value="1"/>
</dbReference>
<feature type="compositionally biased region" description="Polar residues" evidence="1">
    <location>
        <begin position="118"/>
        <end position="131"/>
    </location>
</feature>
<dbReference type="Proteomes" id="UP001331761">
    <property type="component" value="Unassembled WGS sequence"/>
</dbReference>
<evidence type="ECO:0000256" key="1">
    <source>
        <dbReference type="SAM" id="MobiDB-lite"/>
    </source>
</evidence>
<dbReference type="EMBL" id="WIXE01008463">
    <property type="protein sequence ID" value="KAK5979305.1"/>
    <property type="molecule type" value="Genomic_DNA"/>
</dbReference>
<comment type="caution">
    <text evidence="3">The sequence shown here is derived from an EMBL/GenBank/DDBJ whole genome shotgun (WGS) entry which is preliminary data.</text>
</comment>
<dbReference type="GO" id="GO:0000785">
    <property type="term" value="C:chromatin"/>
    <property type="evidence" value="ECO:0007669"/>
    <property type="project" value="TreeGrafter"/>
</dbReference>
<evidence type="ECO:0000313" key="3">
    <source>
        <dbReference type="EMBL" id="KAK5979305.1"/>
    </source>
</evidence>
<dbReference type="GO" id="GO:0006338">
    <property type="term" value="P:chromatin remodeling"/>
    <property type="evidence" value="ECO:0007669"/>
    <property type="project" value="TreeGrafter"/>
</dbReference>
<dbReference type="InterPro" id="IPR038336">
    <property type="entry name" value="NET_sf"/>
</dbReference>
<dbReference type="PANTHER" id="PTHR22880:SF225">
    <property type="entry name" value="BROMODOMAIN-CONTAINING PROTEIN BET-1-RELATED"/>
    <property type="match status" value="1"/>
</dbReference>
<evidence type="ECO:0000313" key="4">
    <source>
        <dbReference type="Proteomes" id="UP001331761"/>
    </source>
</evidence>